<dbReference type="GO" id="GO:0004519">
    <property type="term" value="F:endonuclease activity"/>
    <property type="evidence" value="ECO:0007669"/>
    <property type="project" value="InterPro"/>
</dbReference>
<dbReference type="InterPro" id="IPR007560">
    <property type="entry name" value="Restrct_endonuc_IV_Mrr"/>
</dbReference>
<feature type="domain" description="Restriction endonuclease type IV Mrr" evidence="1">
    <location>
        <begin position="6"/>
        <end position="60"/>
    </location>
</feature>
<reference evidence="3 4" key="1">
    <citation type="submission" date="2016-09" db="EMBL/GenBank/DDBJ databases">
        <title>Draft genome sequence for the type strain of Desulfuribacillus alkaliarsenatis AHT28, an obligately anaerobic, sulfidogenic bacterium isolated from Russian soda lake sediments.</title>
        <authorList>
            <person name="Abin C.A."/>
            <person name="Hollibaugh J.T."/>
        </authorList>
    </citation>
    <scope>NUCLEOTIDE SEQUENCE [LARGE SCALE GENOMIC DNA]</scope>
    <source>
        <strain evidence="3 4">AHT28</strain>
    </source>
</reference>
<dbReference type="InterPro" id="IPR049050">
    <property type="entry name" value="nSTAND3"/>
</dbReference>
<dbReference type="STRING" id="766136.BHF68_07905"/>
<dbReference type="Pfam" id="PF04471">
    <property type="entry name" value="Mrr_cat"/>
    <property type="match status" value="1"/>
</dbReference>
<evidence type="ECO:0000259" key="2">
    <source>
        <dbReference type="Pfam" id="PF20720"/>
    </source>
</evidence>
<accession>A0A1E5G119</accession>
<proteinExistence type="predicted"/>
<dbReference type="EMBL" id="MIJE01000031">
    <property type="protein sequence ID" value="OEF96561.1"/>
    <property type="molecule type" value="Genomic_DNA"/>
</dbReference>
<dbReference type="RefSeq" id="WP_069643570.1">
    <property type="nucleotide sequence ID" value="NZ_MIJE01000031.1"/>
</dbReference>
<dbReference type="OrthoDB" id="9806903at2"/>
<evidence type="ECO:0000259" key="1">
    <source>
        <dbReference type="Pfam" id="PF04471"/>
    </source>
</evidence>
<dbReference type="Proteomes" id="UP000094296">
    <property type="component" value="Unassembled WGS sequence"/>
</dbReference>
<protein>
    <submittedName>
        <fullName evidence="3">Uncharacterized protein</fullName>
    </submittedName>
</protein>
<evidence type="ECO:0000313" key="3">
    <source>
        <dbReference type="EMBL" id="OEF96561.1"/>
    </source>
</evidence>
<feature type="domain" description="Novel STAND NTPase 3" evidence="2">
    <location>
        <begin position="173"/>
        <end position="332"/>
    </location>
</feature>
<dbReference type="Gene3D" id="3.40.1350.10">
    <property type="match status" value="1"/>
</dbReference>
<name>A0A1E5G119_9FIRM</name>
<comment type="caution">
    <text evidence="3">The sequence shown here is derived from an EMBL/GenBank/DDBJ whole genome shotgun (WGS) entry which is preliminary data.</text>
</comment>
<dbReference type="AlphaFoldDB" id="A0A1E5G119"/>
<dbReference type="InterPro" id="IPR027417">
    <property type="entry name" value="P-loop_NTPase"/>
</dbReference>
<gene>
    <name evidence="3" type="ORF">BHF68_07905</name>
</gene>
<dbReference type="Gene3D" id="3.40.50.300">
    <property type="entry name" value="P-loop containing nucleotide triphosphate hydrolases"/>
    <property type="match status" value="1"/>
</dbReference>
<dbReference type="Pfam" id="PF20720">
    <property type="entry name" value="nSTAND3"/>
    <property type="match status" value="1"/>
</dbReference>
<dbReference type="SUPFAM" id="SSF52540">
    <property type="entry name" value="P-loop containing nucleoside triphosphate hydrolases"/>
    <property type="match status" value="1"/>
</dbReference>
<dbReference type="GO" id="GO:0003677">
    <property type="term" value="F:DNA binding"/>
    <property type="evidence" value="ECO:0007669"/>
    <property type="project" value="InterPro"/>
</dbReference>
<keyword evidence="4" id="KW-1185">Reference proteome</keyword>
<dbReference type="CDD" id="cd01983">
    <property type="entry name" value="SIMIBI"/>
    <property type="match status" value="1"/>
</dbReference>
<sequence length="782" mass="91383">MYNYHNLNDVEFEELCKDIMEKKLHTQLRIFAPGRDGGIDLTDNCVTHNIIVQVKHYINSKYSDLRNTLKKEIEKVKKLNPKHYYLCCGINLTSPNVREIFHMFSDYMDSDRNIITLKEIDEFLSKPENNEIVRKHYKLWLYASNILSEIYNQNIFIDCEVLFSDINEESNFFVQTTAYDECLDCLEKNRIIMMIGAPGVGKTITSKMLVLYFATQGYRIRYTTNGSISDLKKSLSAAAECKEVVLLDDCFGQHYFNMKDSQETELLYLAKYIKINPNKILILNSRITIYNEAKERSDELKMFIKGEKVKVHTIDMDLISDLEKAKIFYNHLIYNKIPNSYYEEIKQEKRYLDVVKHQNYTPRIIEYITTQYREIPPDQYYSFIKDSLDNPNSIWKNEYYSRLEAIDRVFMTTLYSITDTHIDYDVIKQCFNNRLSQMNGIDHTLNNFEIVLNRLNGSMLQITDKNGIRQIGVINPSVNDFLRSIFFSNDLELDSVRQSIVYHEQLTRCYSNEGYIQVLRGYLTTGTIVNMSFLTQELKSHFIVSNVCFYEIENEIYIDLIEDYLRNGINESLEKLYSKSDIVEALCSDPLCSFYDISNLICDLGLVKSILVDMELENQVATIRSIYELILQTWDFDSVFMSKFVKLCSDILITAINEYGENCDIPSYCDSFEIGQLAQEFKEDNEHEYGYDYAQIKEDIASSLEQMIEAEILEEIYEFISDLPESLLKNIDLDSIKFDINSLEVDSVVESFFEPSIDEHDGYRESSGESSISAIEAIFERI</sequence>
<dbReference type="InterPro" id="IPR011856">
    <property type="entry name" value="tRNA_endonuc-like_dom_sf"/>
</dbReference>
<organism evidence="3 4">
    <name type="scientific">Desulfuribacillus alkaliarsenatis</name>
    <dbReference type="NCBI Taxonomy" id="766136"/>
    <lineage>
        <taxon>Bacteria</taxon>
        <taxon>Bacillati</taxon>
        <taxon>Bacillota</taxon>
        <taxon>Desulfuribacillia</taxon>
        <taxon>Desulfuribacillales</taxon>
        <taxon>Desulfuribacillaceae</taxon>
        <taxon>Desulfuribacillus</taxon>
    </lineage>
</organism>
<evidence type="ECO:0000313" key="4">
    <source>
        <dbReference type="Proteomes" id="UP000094296"/>
    </source>
</evidence>
<dbReference type="GO" id="GO:0009307">
    <property type="term" value="P:DNA restriction-modification system"/>
    <property type="evidence" value="ECO:0007669"/>
    <property type="project" value="InterPro"/>
</dbReference>